<dbReference type="Proteomes" id="UP000245765">
    <property type="component" value="Unassembled WGS sequence"/>
</dbReference>
<dbReference type="SUPFAM" id="SSF75304">
    <property type="entry name" value="Amidase signature (AS) enzymes"/>
    <property type="match status" value="1"/>
</dbReference>
<dbReference type="PANTHER" id="PTHR11895">
    <property type="entry name" value="TRANSAMIDASE"/>
    <property type="match status" value="1"/>
</dbReference>
<dbReference type="InterPro" id="IPR036928">
    <property type="entry name" value="AS_sf"/>
</dbReference>
<proteinExistence type="predicted"/>
<dbReference type="AlphaFoldDB" id="A0A317FBR8"/>
<dbReference type="Pfam" id="PF01425">
    <property type="entry name" value="Amidase"/>
    <property type="match status" value="1"/>
</dbReference>
<feature type="domain" description="Amidase" evidence="1">
    <location>
        <begin position="17"/>
        <end position="385"/>
    </location>
</feature>
<dbReference type="Gene3D" id="3.90.1300.10">
    <property type="entry name" value="Amidase signature (AS) domain"/>
    <property type="match status" value="1"/>
</dbReference>
<dbReference type="OrthoDB" id="9811471at2"/>
<dbReference type="EMBL" id="QGNA01000003">
    <property type="protein sequence ID" value="PWS36544.1"/>
    <property type="molecule type" value="Genomic_DNA"/>
</dbReference>
<dbReference type="PANTHER" id="PTHR11895:SF176">
    <property type="entry name" value="AMIDASE AMID-RELATED"/>
    <property type="match status" value="1"/>
</dbReference>
<evidence type="ECO:0000313" key="2">
    <source>
        <dbReference type="EMBL" id="PWS36544.1"/>
    </source>
</evidence>
<evidence type="ECO:0000313" key="3">
    <source>
        <dbReference type="Proteomes" id="UP000245765"/>
    </source>
</evidence>
<gene>
    <name evidence="2" type="ORF">DFH01_15465</name>
</gene>
<organism evidence="2 3">
    <name type="scientific">Falsiroseomonas bella</name>
    <dbReference type="NCBI Taxonomy" id="2184016"/>
    <lineage>
        <taxon>Bacteria</taxon>
        <taxon>Pseudomonadati</taxon>
        <taxon>Pseudomonadota</taxon>
        <taxon>Alphaproteobacteria</taxon>
        <taxon>Acetobacterales</taxon>
        <taxon>Roseomonadaceae</taxon>
        <taxon>Falsiroseomonas</taxon>
    </lineage>
</organism>
<dbReference type="InterPro" id="IPR000120">
    <property type="entry name" value="Amidase"/>
</dbReference>
<reference evidence="3" key="1">
    <citation type="submission" date="2018-05" db="EMBL/GenBank/DDBJ databases">
        <authorList>
            <person name="Du Z."/>
            <person name="Wang X."/>
        </authorList>
    </citation>
    <scope>NUCLEOTIDE SEQUENCE [LARGE SCALE GENOMIC DNA]</scope>
    <source>
        <strain evidence="3">CQN31</strain>
    </source>
</reference>
<keyword evidence="3" id="KW-1185">Reference proteome</keyword>
<dbReference type="InterPro" id="IPR023631">
    <property type="entry name" value="Amidase_dom"/>
</dbReference>
<sequence length="395" mass="40419">MHDRWGIFWHYAPQPATDGPLAGLTLAVKDNVDVVGMPTTAGFAVHTARMATRDAPCVAGLRAGGAAILGKVAMHEGALGAITDEPRLCHNPLRHGFTPGGSSGGSGAAIAAGLADLAIGTDTMGSVRIPAAYCGVVGLKPTTGLVSRSGVVPLSPAFDHVGMLARTPRLAARGLEAMVSDDPTDPASRPAPDGWHAVPKAAPDLARLRIGLPEPILAAPMEPAVRAAWEAAAQRLRDAGAIVAPVAVRGWEPGAARRAGLLLIEAEAAALHEALIADPTATTPGFRAALQYGREAGTVRLARAMFRLAEVRAGALRALDACDLLLMPTAPQRAFAFGAAPPPDQADFTALANIAGLPAIALPWPTEDLPASVQLVSHAYTEALLVGVAEALSAP</sequence>
<protein>
    <submittedName>
        <fullName evidence="2">Amidase</fullName>
    </submittedName>
</protein>
<accession>A0A317FBR8</accession>
<comment type="caution">
    <text evidence="2">The sequence shown here is derived from an EMBL/GenBank/DDBJ whole genome shotgun (WGS) entry which is preliminary data.</text>
</comment>
<evidence type="ECO:0000259" key="1">
    <source>
        <dbReference type="Pfam" id="PF01425"/>
    </source>
</evidence>
<dbReference type="RefSeq" id="WP_109871337.1">
    <property type="nucleotide sequence ID" value="NZ_QGNA01000003.1"/>
</dbReference>
<name>A0A317FBR8_9PROT</name>
<dbReference type="GO" id="GO:0003824">
    <property type="term" value="F:catalytic activity"/>
    <property type="evidence" value="ECO:0007669"/>
    <property type="project" value="InterPro"/>
</dbReference>